<evidence type="ECO:0000313" key="5">
    <source>
        <dbReference type="Proteomes" id="UP000195877"/>
    </source>
</evidence>
<dbReference type="AlphaFoldDB" id="A0A1Y6H408"/>
<feature type="domain" description="Neprosin PEP catalytic" evidence="2">
    <location>
        <begin position="304"/>
        <end position="575"/>
    </location>
</feature>
<gene>
    <name evidence="4" type="ORF">PD5205_01105</name>
    <name evidence="3" type="ORF">PD885_02909</name>
</gene>
<dbReference type="InterPro" id="IPR053168">
    <property type="entry name" value="Glutamic_endopeptidase"/>
</dbReference>
<evidence type="ECO:0000313" key="3">
    <source>
        <dbReference type="EMBL" id="SMR00136.1"/>
    </source>
</evidence>
<accession>A0A1Y6H408</accession>
<feature type="transmembrane region" description="Helical" evidence="1">
    <location>
        <begin position="93"/>
        <end position="115"/>
    </location>
</feature>
<sequence length="577" mass="62260">MKTLPASMRMRLPYDRKSVHDRQHGLRLPHCAWRVPDVTPWRFASGCALATASITHTCILTVLPCIVRHVQAVSFRRQEKTRMTFRFNRAMSIARPIAALFVCAIAPASVAATLLPPSISAIRDRNIDTLMPPLLRTPATARVAAGQADTVQRSTTSASRAFPQVTRDFKQFLDAQAQVSYATRDATSKVADQTAFAEMQRYLFNRYNGLTVVSSLHQGTQVFDCIPQAQQPGLRNDSHIAQPPNIASFKTPSGSGSVPQRCAAGTIPLQRIGITDLTRHADLNAFLHANARPVSAAPAAVAPAAASDTHFYSSVFLDTAGTSVTGAGADINLWAPALRNADEMQTISQIWIVGESASKQTQTLEVGWEIQPAAGWGNKPIIFVYSTQDGYVKTGCHNLDCSDFVQTSTQHVLGAQPAAGFSTAGSKQTMLGVEFQRNTDGNWWLRLDGEWIGYYNAALYSGDLANGRVAYVSAGGEISTDSGAASPRMGSCQFAAAGYRQAAFQANHFYRDAAMTAHPVQRLSSLDVLRPSCYTLAIAGYAYPYALSAGITRTTLSPEMQNGGFYFGGPAAHVELS</sequence>
<keyword evidence="5" id="KW-1185">Reference proteome</keyword>
<dbReference type="PANTHER" id="PTHR31589">
    <property type="entry name" value="PROTEIN, PUTATIVE (DUF239)-RELATED-RELATED"/>
    <property type="match status" value="1"/>
</dbReference>
<dbReference type="Proteomes" id="UP000195877">
    <property type="component" value="Chromosome 1"/>
</dbReference>
<dbReference type="InterPro" id="IPR004314">
    <property type="entry name" value="Neprosin"/>
</dbReference>
<keyword evidence="1" id="KW-0472">Membrane</keyword>
<evidence type="ECO:0000256" key="1">
    <source>
        <dbReference type="SAM" id="Phobius"/>
    </source>
</evidence>
<proteinExistence type="predicted"/>
<keyword evidence="1" id="KW-1133">Transmembrane helix</keyword>
<name>A0A1Y6H408_9XANT</name>
<dbReference type="eggNOG" id="COG3677">
    <property type="taxonomic scope" value="Bacteria"/>
</dbReference>
<evidence type="ECO:0000259" key="2">
    <source>
        <dbReference type="PROSITE" id="PS52045"/>
    </source>
</evidence>
<protein>
    <submittedName>
        <fullName evidence="3">Glucoamylase type of glycohydrolase</fullName>
    </submittedName>
</protein>
<reference evidence="3 5" key="2">
    <citation type="submission" date="2017-05" db="EMBL/GenBank/DDBJ databases">
        <authorList>
            <person name="Blom J."/>
        </authorList>
    </citation>
    <scope>NUCLEOTIDE SEQUENCE [LARGE SCALE GENOMIC DNA]</scope>
    <source>
        <strain evidence="3">PD885</strain>
    </source>
</reference>
<dbReference type="STRING" id="48664.BER92_05330"/>
<keyword evidence="1" id="KW-0812">Transmembrane</keyword>
<organism evidence="4 6">
    <name type="scientific">Xanthomonas fragariae</name>
    <dbReference type="NCBI Taxonomy" id="48664"/>
    <lineage>
        <taxon>Bacteria</taxon>
        <taxon>Pseudomonadati</taxon>
        <taxon>Pseudomonadota</taxon>
        <taxon>Gammaproteobacteria</taxon>
        <taxon>Lysobacterales</taxon>
        <taxon>Lysobacteraceae</taxon>
        <taxon>Xanthomonas</taxon>
    </lineage>
</organism>
<dbReference type="Pfam" id="PF03080">
    <property type="entry name" value="Neprosin"/>
    <property type="match status" value="1"/>
</dbReference>
<reference evidence="4 6" key="1">
    <citation type="submission" date="2017-05" db="EMBL/GenBank/DDBJ databases">
        <authorList>
            <person name="Song R."/>
            <person name="Chenine A.L."/>
            <person name="Ruprecht R.M."/>
        </authorList>
    </citation>
    <scope>NUCLEOTIDE SEQUENCE [LARGE SCALE GENOMIC DNA]</scope>
    <source>
        <strain evidence="4">PD5205</strain>
    </source>
</reference>
<dbReference type="PANTHER" id="PTHR31589:SF223">
    <property type="entry name" value="PROTEIN, PUTATIVE (DUF239)-RELATED"/>
    <property type="match status" value="1"/>
</dbReference>
<dbReference type="EMBL" id="LT853885">
    <property type="protein sequence ID" value="SMR02419.1"/>
    <property type="molecule type" value="Genomic_DNA"/>
</dbReference>
<dbReference type="Proteomes" id="UP000195953">
    <property type="component" value="Chromosome 1"/>
</dbReference>
<dbReference type="EMBL" id="LT853882">
    <property type="protein sequence ID" value="SMR00136.1"/>
    <property type="molecule type" value="Genomic_DNA"/>
</dbReference>
<evidence type="ECO:0000313" key="4">
    <source>
        <dbReference type="EMBL" id="SMR02419.1"/>
    </source>
</evidence>
<evidence type="ECO:0000313" key="6">
    <source>
        <dbReference type="Proteomes" id="UP000195953"/>
    </source>
</evidence>
<dbReference type="PROSITE" id="PS52045">
    <property type="entry name" value="NEPROSIN_PEP_CD"/>
    <property type="match status" value="1"/>
</dbReference>